<organism evidence="4 5">
    <name type="scientific">Staphylococcus condimenti</name>
    <dbReference type="NCBI Taxonomy" id="70255"/>
    <lineage>
        <taxon>Bacteria</taxon>
        <taxon>Bacillati</taxon>
        <taxon>Bacillota</taxon>
        <taxon>Bacilli</taxon>
        <taxon>Bacillales</taxon>
        <taxon>Staphylococcaceae</taxon>
        <taxon>Staphylococcus</taxon>
    </lineage>
</organism>
<protein>
    <submittedName>
        <fullName evidence="4">CPBP family intramembrane metalloprotease</fullName>
    </submittedName>
</protein>
<keyword evidence="4" id="KW-0378">Hydrolase</keyword>
<dbReference type="RefSeq" id="WP_047131482.1">
    <property type="nucleotide sequence ID" value="NZ_CP015114.1"/>
</dbReference>
<feature type="transmembrane region" description="Helical" evidence="2">
    <location>
        <begin position="150"/>
        <end position="166"/>
    </location>
</feature>
<feature type="transmembrane region" description="Helical" evidence="2">
    <location>
        <begin position="12"/>
        <end position="29"/>
    </location>
</feature>
<dbReference type="Proteomes" id="UP000595942">
    <property type="component" value="Chromosome"/>
</dbReference>
<keyword evidence="2" id="KW-0472">Membrane</keyword>
<feature type="region of interest" description="Disordered" evidence="1">
    <location>
        <begin position="272"/>
        <end position="357"/>
    </location>
</feature>
<feature type="compositionally biased region" description="Basic and acidic residues" evidence="1">
    <location>
        <begin position="275"/>
        <end position="285"/>
    </location>
</feature>
<dbReference type="AlphaFoldDB" id="A0AB37GXZ6"/>
<dbReference type="GO" id="GO:0080120">
    <property type="term" value="P:CAAX-box protein maturation"/>
    <property type="evidence" value="ECO:0007669"/>
    <property type="project" value="UniProtKB-ARBA"/>
</dbReference>
<dbReference type="GeneID" id="93725876"/>
<feature type="transmembrane region" description="Helical" evidence="2">
    <location>
        <begin position="202"/>
        <end position="221"/>
    </location>
</feature>
<evidence type="ECO:0000313" key="4">
    <source>
        <dbReference type="EMBL" id="QQS81771.1"/>
    </source>
</evidence>
<dbReference type="EMBL" id="CP068073">
    <property type="protein sequence ID" value="QQS81771.1"/>
    <property type="molecule type" value="Genomic_DNA"/>
</dbReference>
<dbReference type="InterPro" id="IPR003675">
    <property type="entry name" value="Rce1/LyrA-like_dom"/>
</dbReference>
<dbReference type="GO" id="GO:0008237">
    <property type="term" value="F:metallopeptidase activity"/>
    <property type="evidence" value="ECO:0007669"/>
    <property type="project" value="UniProtKB-KW"/>
</dbReference>
<dbReference type="SUPFAM" id="SSF103473">
    <property type="entry name" value="MFS general substrate transporter"/>
    <property type="match status" value="1"/>
</dbReference>
<gene>
    <name evidence="4" type="ORF">I6J05_07505</name>
</gene>
<feature type="transmembrane region" description="Helical" evidence="2">
    <location>
        <begin position="82"/>
        <end position="101"/>
    </location>
</feature>
<dbReference type="InterPro" id="IPR036259">
    <property type="entry name" value="MFS_trans_sf"/>
</dbReference>
<dbReference type="GO" id="GO:0004175">
    <property type="term" value="F:endopeptidase activity"/>
    <property type="evidence" value="ECO:0007669"/>
    <property type="project" value="UniProtKB-ARBA"/>
</dbReference>
<evidence type="ECO:0000313" key="5">
    <source>
        <dbReference type="Proteomes" id="UP000595942"/>
    </source>
</evidence>
<feature type="domain" description="CAAX prenyl protease 2/Lysostaphin resistance protein A-like" evidence="3">
    <location>
        <begin position="119"/>
        <end position="215"/>
    </location>
</feature>
<evidence type="ECO:0000256" key="1">
    <source>
        <dbReference type="SAM" id="MobiDB-lite"/>
    </source>
</evidence>
<evidence type="ECO:0000256" key="2">
    <source>
        <dbReference type="SAM" id="Phobius"/>
    </source>
</evidence>
<feature type="transmembrane region" description="Helical" evidence="2">
    <location>
        <begin position="233"/>
        <end position="259"/>
    </location>
</feature>
<reference evidence="4 5" key="1">
    <citation type="submission" date="2021-01" db="EMBL/GenBank/DDBJ databases">
        <title>FDA dAtabase for Regulatory Grade micrObial Sequences (FDA-ARGOS): Supporting development and validation of Infectious Disease Dx tests.</title>
        <authorList>
            <person name="Sproer C."/>
            <person name="Gronow S."/>
            <person name="Severitt S."/>
            <person name="Schroder I."/>
            <person name="Tallon L."/>
            <person name="Sadzewicz L."/>
            <person name="Zhao X."/>
            <person name="Boylan J."/>
            <person name="Ott S."/>
            <person name="Bowen H."/>
            <person name="Vavikolanu K."/>
            <person name="Mehta A."/>
            <person name="Aluvathingal J."/>
            <person name="Nadendla S."/>
            <person name="Lowell S."/>
            <person name="Myers T."/>
            <person name="Yan Y."/>
            <person name="Sichtig H."/>
        </authorList>
    </citation>
    <scope>NUCLEOTIDE SEQUENCE [LARGE SCALE GENOMIC DNA]</scope>
    <source>
        <strain evidence="4 5">FDAARGOS_1148</strain>
    </source>
</reference>
<evidence type="ECO:0000259" key="3">
    <source>
        <dbReference type="Pfam" id="PF02517"/>
    </source>
</evidence>
<keyword evidence="2" id="KW-1133">Transmembrane helix</keyword>
<keyword evidence="4" id="KW-0482">Metalloprotease</keyword>
<feature type="transmembrane region" description="Helical" evidence="2">
    <location>
        <begin position="116"/>
        <end position="138"/>
    </location>
</feature>
<feature type="compositionally biased region" description="Basic and acidic residues" evidence="1">
    <location>
        <begin position="292"/>
        <end position="318"/>
    </location>
</feature>
<keyword evidence="5" id="KW-1185">Reference proteome</keyword>
<dbReference type="Pfam" id="PF02517">
    <property type="entry name" value="Rce1-like"/>
    <property type="match status" value="1"/>
</dbReference>
<feature type="compositionally biased region" description="Polar residues" evidence="1">
    <location>
        <begin position="347"/>
        <end position="357"/>
    </location>
</feature>
<keyword evidence="4" id="KW-0645">Protease</keyword>
<proteinExistence type="predicted"/>
<sequence length="357" mass="40921">MNMKRISGFQWAMTIFVFFVLAFAFPLILKDFQAEVPFKRFVFDMSTLAPFIAAIICIIVFKNKRAQIASLKLSLSFKVIERVLLALILPLIIFIICMYVFNNYADSFILLQSKNLSVSIWTILIGHLFMAFFVEFGFRSYLQNIVETKTNTFFASIIVGVLYAIWNVNTTYSTEFTLYNLLYSFSFSMIIGELIRATKGRTIYIAVIFHAAMTFALVFFFSEEIGDLFSMKVIALSTAAVAAVYIILSLIVRACLYYFTKDSLEEVEPDNYLDYPKDHEDDDIKTSPAAEAEAKEKEVPDKTSTEQENTDKTDEETRPTSSAVKEAKDEIKHSEENTEENTETNKRSPFSNNNHRR</sequence>
<feature type="compositionally biased region" description="Basic and acidic residues" evidence="1">
    <location>
        <begin position="325"/>
        <end position="336"/>
    </location>
</feature>
<dbReference type="KEGG" id="scv:A4G25_10970"/>
<keyword evidence="2" id="KW-0812">Transmembrane</keyword>
<feature type="transmembrane region" description="Helical" evidence="2">
    <location>
        <begin position="41"/>
        <end position="61"/>
    </location>
</feature>
<name>A0AB37GXZ6_9STAP</name>
<accession>A0AB37GXZ6</accession>
<feature type="transmembrane region" description="Helical" evidence="2">
    <location>
        <begin position="178"/>
        <end position="195"/>
    </location>
</feature>